<sequence length="84" mass="9194">MESFKILLLIAGSISILFGYLRFLPDEEGNIDLNNYRFTGGLGLVIRGTYKGTHDLLLGKISSNAISALALYVGIILFIIGFKI</sequence>
<reference evidence="2 3" key="1">
    <citation type="submission" date="2019-03" db="EMBL/GenBank/DDBJ databases">
        <title>Genomic Encyclopedia of Type Strains, Phase IV (KMG-IV): sequencing the most valuable type-strain genomes for metagenomic binning, comparative biology and taxonomic classification.</title>
        <authorList>
            <person name="Goeker M."/>
        </authorList>
    </citation>
    <scope>NUCLEOTIDE SEQUENCE [LARGE SCALE GENOMIC DNA]</scope>
    <source>
        <strain evidence="2 3">DSM 24830</strain>
    </source>
</reference>
<feature type="transmembrane region" description="Helical" evidence="1">
    <location>
        <begin position="61"/>
        <end position="82"/>
    </location>
</feature>
<evidence type="ECO:0000313" key="3">
    <source>
        <dbReference type="Proteomes" id="UP000294887"/>
    </source>
</evidence>
<name>A0A4R1F040_9GAMM</name>
<gene>
    <name evidence="2" type="ORF">EV695_2057</name>
</gene>
<organism evidence="2 3">
    <name type="scientific">Cocleimonas flava</name>
    <dbReference type="NCBI Taxonomy" id="634765"/>
    <lineage>
        <taxon>Bacteria</taxon>
        <taxon>Pseudomonadati</taxon>
        <taxon>Pseudomonadota</taxon>
        <taxon>Gammaproteobacteria</taxon>
        <taxon>Thiotrichales</taxon>
        <taxon>Thiotrichaceae</taxon>
        <taxon>Cocleimonas</taxon>
    </lineage>
</organism>
<keyword evidence="1" id="KW-0472">Membrane</keyword>
<feature type="transmembrane region" description="Helical" evidence="1">
    <location>
        <begin position="7"/>
        <end position="24"/>
    </location>
</feature>
<keyword evidence="3" id="KW-1185">Reference proteome</keyword>
<dbReference type="RefSeq" id="WP_131905813.1">
    <property type="nucleotide sequence ID" value="NZ_BAAAFU010000004.1"/>
</dbReference>
<accession>A0A4R1F040</accession>
<dbReference type="Proteomes" id="UP000294887">
    <property type="component" value="Unassembled WGS sequence"/>
</dbReference>
<dbReference type="EMBL" id="SMFQ01000003">
    <property type="protein sequence ID" value="TCJ87546.1"/>
    <property type="molecule type" value="Genomic_DNA"/>
</dbReference>
<keyword evidence="1" id="KW-1133">Transmembrane helix</keyword>
<comment type="caution">
    <text evidence="2">The sequence shown here is derived from an EMBL/GenBank/DDBJ whole genome shotgun (WGS) entry which is preliminary data.</text>
</comment>
<evidence type="ECO:0000256" key="1">
    <source>
        <dbReference type="SAM" id="Phobius"/>
    </source>
</evidence>
<keyword evidence="1" id="KW-0812">Transmembrane</keyword>
<dbReference type="OrthoDB" id="6293302at2"/>
<dbReference type="AlphaFoldDB" id="A0A4R1F040"/>
<protein>
    <submittedName>
        <fullName evidence="2">Uncharacterized protein</fullName>
    </submittedName>
</protein>
<evidence type="ECO:0000313" key="2">
    <source>
        <dbReference type="EMBL" id="TCJ87546.1"/>
    </source>
</evidence>
<proteinExistence type="predicted"/>